<dbReference type="InterPro" id="IPR036322">
    <property type="entry name" value="WD40_repeat_dom_sf"/>
</dbReference>
<dbReference type="InterPro" id="IPR001680">
    <property type="entry name" value="WD40_rpt"/>
</dbReference>
<evidence type="ECO:0000313" key="5">
    <source>
        <dbReference type="EMBL" id="CAA7013592.1"/>
    </source>
</evidence>
<dbReference type="GO" id="GO:0003677">
    <property type="term" value="F:DNA binding"/>
    <property type="evidence" value="ECO:0007669"/>
    <property type="project" value="InterPro"/>
</dbReference>
<dbReference type="AlphaFoldDB" id="A0A6D2HEH6"/>
<dbReference type="SUPFAM" id="SSF50978">
    <property type="entry name" value="WD40 repeat-like"/>
    <property type="match status" value="1"/>
</dbReference>
<dbReference type="PANTHER" id="PTHR15052">
    <property type="entry name" value="RNA POLYMERASE III TRANSCRIPTION INITIATION FACTOR COMPLEX SUBUNIT"/>
    <property type="match status" value="1"/>
</dbReference>
<comment type="subcellular location">
    <subcellularLocation>
        <location evidence="1">Nucleus</location>
    </subcellularLocation>
</comment>
<evidence type="ECO:0000256" key="3">
    <source>
        <dbReference type="ARBA" id="ARBA00023242"/>
    </source>
</evidence>
<dbReference type="Proteomes" id="UP000467841">
    <property type="component" value="Unassembled WGS sequence"/>
</dbReference>
<evidence type="ECO:0000256" key="1">
    <source>
        <dbReference type="ARBA" id="ARBA00004123"/>
    </source>
</evidence>
<gene>
    <name evidence="5" type="ORF">MERR_LOCUS826</name>
</gene>
<name>A0A6D2HEH6_9BRAS</name>
<dbReference type="Gene3D" id="2.130.10.10">
    <property type="entry name" value="YVTN repeat-like/Quinoprotein amine dehydrogenase"/>
    <property type="match status" value="1"/>
</dbReference>
<dbReference type="InterPro" id="IPR000637">
    <property type="entry name" value="HMGI/Y_DNA-bd_CS"/>
</dbReference>
<dbReference type="GO" id="GO:0006383">
    <property type="term" value="P:transcription by RNA polymerase III"/>
    <property type="evidence" value="ECO:0007669"/>
    <property type="project" value="TreeGrafter"/>
</dbReference>
<dbReference type="SMART" id="SM00384">
    <property type="entry name" value="AT_hook"/>
    <property type="match status" value="2"/>
</dbReference>
<dbReference type="GO" id="GO:0000127">
    <property type="term" value="C:transcription factor TFIIIC complex"/>
    <property type="evidence" value="ECO:0007669"/>
    <property type="project" value="TreeGrafter"/>
</dbReference>
<feature type="compositionally biased region" description="Basic and acidic residues" evidence="4">
    <location>
        <begin position="206"/>
        <end position="219"/>
    </location>
</feature>
<dbReference type="PANTHER" id="PTHR15052:SF2">
    <property type="entry name" value="GENERAL TRANSCRIPTION FACTOR 3C POLYPEPTIDE 2"/>
    <property type="match status" value="1"/>
</dbReference>
<dbReference type="InterPro" id="IPR015943">
    <property type="entry name" value="WD40/YVTN_repeat-like_dom_sf"/>
</dbReference>
<comment type="caution">
    <text evidence="5">The sequence shown here is derived from an EMBL/GenBank/DDBJ whole genome shotgun (WGS) entry which is preliminary data.</text>
</comment>
<reference evidence="5" key="1">
    <citation type="submission" date="2020-01" db="EMBL/GenBank/DDBJ databases">
        <authorList>
            <person name="Mishra B."/>
        </authorList>
    </citation>
    <scope>NUCLEOTIDE SEQUENCE [LARGE SCALE GENOMIC DNA]</scope>
</reference>
<dbReference type="InterPro" id="IPR017956">
    <property type="entry name" value="AT_hook_DNA-bd_motif"/>
</dbReference>
<dbReference type="PROSITE" id="PS00354">
    <property type="entry name" value="HMGI_Y"/>
    <property type="match status" value="1"/>
</dbReference>
<keyword evidence="3" id="KW-0539">Nucleus</keyword>
<feature type="compositionally biased region" description="Basic residues" evidence="4">
    <location>
        <begin position="311"/>
        <end position="320"/>
    </location>
</feature>
<accession>A0A6D2HEH6</accession>
<feature type="region of interest" description="Disordered" evidence="4">
    <location>
        <begin position="277"/>
        <end position="344"/>
    </location>
</feature>
<dbReference type="EMBL" id="CACVBM020000055">
    <property type="protein sequence ID" value="CAA7013592.1"/>
    <property type="molecule type" value="Genomic_DNA"/>
</dbReference>
<evidence type="ECO:0000256" key="2">
    <source>
        <dbReference type="ARBA" id="ARBA00023163"/>
    </source>
</evidence>
<keyword evidence="2" id="KW-0804">Transcription</keyword>
<keyword evidence="6" id="KW-1185">Reference proteome</keyword>
<feature type="compositionally biased region" description="Basic residues" evidence="4">
    <location>
        <begin position="725"/>
        <end position="734"/>
    </location>
</feature>
<dbReference type="GO" id="GO:0006355">
    <property type="term" value="P:regulation of DNA-templated transcription"/>
    <property type="evidence" value="ECO:0007669"/>
    <property type="project" value="InterPro"/>
</dbReference>
<evidence type="ECO:0000256" key="4">
    <source>
        <dbReference type="SAM" id="MobiDB-lite"/>
    </source>
</evidence>
<organism evidence="5 6">
    <name type="scientific">Microthlaspi erraticum</name>
    <dbReference type="NCBI Taxonomy" id="1685480"/>
    <lineage>
        <taxon>Eukaryota</taxon>
        <taxon>Viridiplantae</taxon>
        <taxon>Streptophyta</taxon>
        <taxon>Embryophyta</taxon>
        <taxon>Tracheophyta</taxon>
        <taxon>Spermatophyta</taxon>
        <taxon>Magnoliopsida</taxon>
        <taxon>eudicotyledons</taxon>
        <taxon>Gunneridae</taxon>
        <taxon>Pentapetalae</taxon>
        <taxon>rosids</taxon>
        <taxon>malvids</taxon>
        <taxon>Brassicales</taxon>
        <taxon>Brassicaceae</taxon>
        <taxon>Coluteocarpeae</taxon>
        <taxon>Microthlaspi</taxon>
    </lineage>
</organism>
<protein>
    <submittedName>
        <fullName evidence="5">Uncharacterized protein</fullName>
    </submittedName>
</protein>
<dbReference type="InterPro" id="IPR052416">
    <property type="entry name" value="GTF3C_component"/>
</dbReference>
<dbReference type="OrthoDB" id="4703at2759"/>
<proteinExistence type="predicted"/>
<sequence length="824" mass="91505">MNEEEPLRSGEEEGCRISLFDFSVENHLKAVDSISDLCGESVAEVDETDIDRLSSSVTLLREWRHFNYEPKSFGFYNAAEKSCEPKDINSQTLPQFSSARAPKVNIDDDESSSFGEPSKDFVMHVGGSVWALEWCPRVHGNPDAQAKCEFLAVATHPPESYSHKIGVRLSGRGIIQIWCVINTTCKKDSAHISEKNQKLKRKPQKKPSDETIHNTEPKRPRGRPRKYPIETTEPTKRRGRPRKTSTTTELPVELDGDVLYVEALSVRYPEESVVPATPLQNVQETSVAETKSNNESSEQVLASENANSKLPLRRKRQKTQRAKETCEPVASENSEDVGNVPSELSSDIPEDIALPRVVLCLAHNGKVAWDMKWRPLSADDSLNKHRMGYLAVLLGNGSLEVWDVPMPQAISAVYLSSKKAATDPRFVKLAPVFKCSNLKCGVTQSIPLTVEWSTFGNSDLLLAGCHDGTVALWKFSTTKPSEDTRPILFFSADTAPIRAVAWAAGESDQESSNVVATAGHGGLKFWDLRDPFRPLWDLHPVPRFIYSLDWLQDPKCVLLSFDDGTMRILSLVKVAYDVPATGKPYPNTKQQGLSVYNCSSFPIWSIQVSRLTGMAAYCTADGSIFHFQLTTKAVEKDSRHRTPHFLCGRLTMNDSSTFAVHIPVPNIPIFLKKPAAETGEKQRCFRGLINESPNRYASPASDVQPLVDEDQGLESETEGTSNKASKSKAKKGKNKAIEEDENRGALVFVKEGGDEEEEGRRKEASNNSTGVKADGFPHKMVAMHRVRWNMNKGSERWLCYGGAAGIVRCQEIAPYGLAALKPRR</sequence>
<evidence type="ECO:0000313" key="6">
    <source>
        <dbReference type="Proteomes" id="UP000467841"/>
    </source>
</evidence>
<dbReference type="SMART" id="SM00320">
    <property type="entry name" value="WD40"/>
    <property type="match status" value="5"/>
</dbReference>
<feature type="region of interest" description="Disordered" evidence="4">
    <location>
        <begin position="190"/>
        <end position="251"/>
    </location>
</feature>
<dbReference type="GO" id="GO:0005634">
    <property type="term" value="C:nucleus"/>
    <property type="evidence" value="ECO:0007669"/>
    <property type="project" value="UniProtKB-SubCell"/>
</dbReference>
<feature type="compositionally biased region" description="Polar residues" evidence="4">
    <location>
        <begin position="278"/>
        <end position="308"/>
    </location>
</feature>
<feature type="region of interest" description="Disordered" evidence="4">
    <location>
        <begin position="710"/>
        <end position="775"/>
    </location>
</feature>